<feature type="compositionally biased region" description="Basic and acidic residues" evidence="1">
    <location>
        <begin position="37"/>
        <end position="52"/>
    </location>
</feature>
<name>J3MSH6_ORYBR</name>
<feature type="region of interest" description="Disordered" evidence="1">
    <location>
        <begin position="1"/>
        <end position="71"/>
    </location>
</feature>
<sequence>MEQPRAAAARSTRAGSETAGGSRSAIPELGSGGDGYPHGERRGGSRRSEMRQKRMPLTSPMSVDGEEWRGE</sequence>
<organism evidence="2">
    <name type="scientific">Oryza brachyantha</name>
    <name type="common">malo sina</name>
    <dbReference type="NCBI Taxonomy" id="4533"/>
    <lineage>
        <taxon>Eukaryota</taxon>
        <taxon>Viridiplantae</taxon>
        <taxon>Streptophyta</taxon>
        <taxon>Embryophyta</taxon>
        <taxon>Tracheophyta</taxon>
        <taxon>Spermatophyta</taxon>
        <taxon>Magnoliopsida</taxon>
        <taxon>Liliopsida</taxon>
        <taxon>Poales</taxon>
        <taxon>Poaceae</taxon>
        <taxon>BOP clade</taxon>
        <taxon>Oryzoideae</taxon>
        <taxon>Oryzeae</taxon>
        <taxon>Oryzinae</taxon>
        <taxon>Oryza</taxon>
    </lineage>
</organism>
<dbReference type="HOGENOM" id="CLU_2744087_0_0_1"/>
<keyword evidence="3" id="KW-1185">Reference proteome</keyword>
<feature type="compositionally biased region" description="Low complexity" evidence="1">
    <location>
        <begin position="1"/>
        <end position="19"/>
    </location>
</feature>
<dbReference type="Proteomes" id="UP000006038">
    <property type="component" value="Chromosome 8"/>
</dbReference>
<evidence type="ECO:0000313" key="2">
    <source>
        <dbReference type="EnsemblPlants" id="OB08G20550.1"/>
    </source>
</evidence>
<proteinExistence type="predicted"/>
<dbReference type="Gramene" id="OB08G20550.1">
    <property type="protein sequence ID" value="OB08G20550.1"/>
    <property type="gene ID" value="OB08G20550"/>
</dbReference>
<protein>
    <submittedName>
        <fullName evidence="2">Uncharacterized protein</fullName>
    </submittedName>
</protein>
<evidence type="ECO:0000313" key="3">
    <source>
        <dbReference type="Proteomes" id="UP000006038"/>
    </source>
</evidence>
<evidence type="ECO:0000256" key="1">
    <source>
        <dbReference type="SAM" id="MobiDB-lite"/>
    </source>
</evidence>
<dbReference type="EnsemblPlants" id="OB08G20550.1">
    <property type="protein sequence ID" value="OB08G20550.1"/>
    <property type="gene ID" value="OB08G20550"/>
</dbReference>
<dbReference type="AlphaFoldDB" id="J3MSH6"/>
<reference evidence="2" key="1">
    <citation type="journal article" date="2013" name="Nat. Commun.">
        <title>Whole-genome sequencing of Oryza brachyantha reveals mechanisms underlying Oryza genome evolution.</title>
        <authorList>
            <person name="Chen J."/>
            <person name="Huang Q."/>
            <person name="Gao D."/>
            <person name="Wang J."/>
            <person name="Lang Y."/>
            <person name="Liu T."/>
            <person name="Li B."/>
            <person name="Bai Z."/>
            <person name="Luis Goicoechea J."/>
            <person name="Liang C."/>
            <person name="Chen C."/>
            <person name="Zhang W."/>
            <person name="Sun S."/>
            <person name="Liao Y."/>
            <person name="Zhang X."/>
            <person name="Yang L."/>
            <person name="Song C."/>
            <person name="Wang M."/>
            <person name="Shi J."/>
            <person name="Liu G."/>
            <person name="Liu J."/>
            <person name="Zhou H."/>
            <person name="Zhou W."/>
            <person name="Yu Q."/>
            <person name="An N."/>
            <person name="Chen Y."/>
            <person name="Cai Q."/>
            <person name="Wang B."/>
            <person name="Liu B."/>
            <person name="Min J."/>
            <person name="Huang Y."/>
            <person name="Wu H."/>
            <person name="Li Z."/>
            <person name="Zhang Y."/>
            <person name="Yin Y."/>
            <person name="Song W."/>
            <person name="Jiang J."/>
            <person name="Jackson S.A."/>
            <person name="Wing R.A."/>
            <person name="Wang J."/>
            <person name="Chen M."/>
        </authorList>
    </citation>
    <scope>NUCLEOTIDE SEQUENCE [LARGE SCALE GENOMIC DNA]</scope>
    <source>
        <strain evidence="2">cv. IRGC 101232</strain>
    </source>
</reference>
<accession>J3MSH6</accession>
<reference evidence="2" key="2">
    <citation type="submission" date="2013-04" db="UniProtKB">
        <authorList>
            <consortium name="EnsemblPlants"/>
        </authorList>
    </citation>
    <scope>IDENTIFICATION</scope>
</reference>